<gene>
    <name evidence="1" type="ORF">SH1V18_28720</name>
</gene>
<comment type="caution">
    <text evidence="1">The sequence shown here is derived from an EMBL/GenBank/DDBJ whole genome shotgun (WGS) entry which is preliminary data.</text>
</comment>
<name>A0A9W6DGC1_9FIRM</name>
<sequence length="30" mass="3512">MKKELKKPQKATKSYKKVALYHSEGNNCRC</sequence>
<evidence type="ECO:0000313" key="2">
    <source>
        <dbReference type="Proteomes" id="UP001144256"/>
    </source>
</evidence>
<evidence type="ECO:0000313" key="1">
    <source>
        <dbReference type="EMBL" id="GKX30392.1"/>
    </source>
</evidence>
<dbReference type="EMBL" id="BRLB01000009">
    <property type="protein sequence ID" value="GKX30392.1"/>
    <property type="molecule type" value="Genomic_DNA"/>
</dbReference>
<reference evidence="1" key="1">
    <citation type="submission" date="2022-06" db="EMBL/GenBank/DDBJ databases">
        <title>Vallitalea longa sp. nov., an anaerobic bacterium isolated from marine sediment.</title>
        <authorList>
            <person name="Hirano S."/>
            <person name="Terahara T."/>
            <person name="Mori K."/>
            <person name="Hamada M."/>
            <person name="Matsumoto R."/>
            <person name="Kobayashi T."/>
        </authorList>
    </citation>
    <scope>NUCLEOTIDE SEQUENCE</scope>
    <source>
        <strain evidence="1">SH18-1</strain>
    </source>
</reference>
<dbReference type="Proteomes" id="UP001144256">
    <property type="component" value="Unassembled WGS sequence"/>
</dbReference>
<proteinExistence type="predicted"/>
<organism evidence="1 2">
    <name type="scientific">Vallitalea longa</name>
    <dbReference type="NCBI Taxonomy" id="2936439"/>
    <lineage>
        <taxon>Bacteria</taxon>
        <taxon>Bacillati</taxon>
        <taxon>Bacillota</taxon>
        <taxon>Clostridia</taxon>
        <taxon>Lachnospirales</taxon>
        <taxon>Vallitaleaceae</taxon>
        <taxon>Vallitalea</taxon>
    </lineage>
</organism>
<dbReference type="AlphaFoldDB" id="A0A9W6DGC1"/>
<accession>A0A9W6DGC1</accession>
<keyword evidence="2" id="KW-1185">Reference proteome</keyword>
<protein>
    <submittedName>
        <fullName evidence="1">Uncharacterized protein</fullName>
    </submittedName>
</protein>